<gene>
    <name evidence="1" type="ORF">METZ01_LOCUS376017</name>
</gene>
<dbReference type="AlphaFoldDB" id="A0A382TMI3"/>
<dbReference type="EMBL" id="UINC01137677">
    <property type="protein sequence ID" value="SVD23163.1"/>
    <property type="molecule type" value="Genomic_DNA"/>
</dbReference>
<proteinExistence type="predicted"/>
<sequence length="23" mass="2813">MKKPDYLMESTNTSITHQWFLIE</sequence>
<feature type="non-terminal residue" evidence="1">
    <location>
        <position position="23"/>
    </location>
</feature>
<organism evidence="1">
    <name type="scientific">marine metagenome</name>
    <dbReference type="NCBI Taxonomy" id="408172"/>
    <lineage>
        <taxon>unclassified sequences</taxon>
        <taxon>metagenomes</taxon>
        <taxon>ecological metagenomes</taxon>
    </lineage>
</organism>
<evidence type="ECO:0000313" key="1">
    <source>
        <dbReference type="EMBL" id="SVD23163.1"/>
    </source>
</evidence>
<accession>A0A382TMI3</accession>
<name>A0A382TMI3_9ZZZZ</name>
<protein>
    <submittedName>
        <fullName evidence="1">Uncharacterized protein</fullName>
    </submittedName>
</protein>
<reference evidence="1" key="1">
    <citation type="submission" date="2018-05" db="EMBL/GenBank/DDBJ databases">
        <authorList>
            <person name="Lanie J.A."/>
            <person name="Ng W.-L."/>
            <person name="Kazmierczak K.M."/>
            <person name="Andrzejewski T.M."/>
            <person name="Davidsen T.M."/>
            <person name="Wayne K.J."/>
            <person name="Tettelin H."/>
            <person name="Glass J.I."/>
            <person name="Rusch D."/>
            <person name="Podicherti R."/>
            <person name="Tsui H.-C.T."/>
            <person name="Winkler M.E."/>
        </authorList>
    </citation>
    <scope>NUCLEOTIDE SEQUENCE</scope>
</reference>